<comment type="caution">
    <text evidence="2">The sequence shown here is derived from an EMBL/GenBank/DDBJ whole genome shotgun (WGS) entry which is preliminary data.</text>
</comment>
<sequence length="82" mass="9267">MPHVCNKLTSPLDTRIALNPSITIQPEEILDIVHQISSQPSPSNIDEPSQVAQGDAYRSPPDKGKYQFERLRYDHISRKVAK</sequence>
<dbReference type="AlphaFoldDB" id="A0A9Q3J9L4"/>
<dbReference type="Proteomes" id="UP000765509">
    <property type="component" value="Unassembled WGS sequence"/>
</dbReference>
<keyword evidence="3" id="KW-1185">Reference proteome</keyword>
<gene>
    <name evidence="2" type="ORF">O181_098623</name>
</gene>
<proteinExistence type="predicted"/>
<protein>
    <submittedName>
        <fullName evidence="2">Uncharacterized protein</fullName>
    </submittedName>
</protein>
<feature type="region of interest" description="Disordered" evidence="1">
    <location>
        <begin position="38"/>
        <end position="64"/>
    </location>
</feature>
<organism evidence="2 3">
    <name type="scientific">Austropuccinia psidii MF-1</name>
    <dbReference type="NCBI Taxonomy" id="1389203"/>
    <lineage>
        <taxon>Eukaryota</taxon>
        <taxon>Fungi</taxon>
        <taxon>Dikarya</taxon>
        <taxon>Basidiomycota</taxon>
        <taxon>Pucciniomycotina</taxon>
        <taxon>Pucciniomycetes</taxon>
        <taxon>Pucciniales</taxon>
        <taxon>Sphaerophragmiaceae</taxon>
        <taxon>Austropuccinia</taxon>
    </lineage>
</organism>
<evidence type="ECO:0000256" key="1">
    <source>
        <dbReference type="SAM" id="MobiDB-lite"/>
    </source>
</evidence>
<name>A0A9Q3J9L4_9BASI</name>
<reference evidence="2" key="1">
    <citation type="submission" date="2021-03" db="EMBL/GenBank/DDBJ databases">
        <title>Draft genome sequence of rust myrtle Austropuccinia psidii MF-1, a brazilian biotype.</title>
        <authorList>
            <person name="Quecine M.C."/>
            <person name="Pachon D.M.R."/>
            <person name="Bonatelli M.L."/>
            <person name="Correr F.H."/>
            <person name="Franceschini L.M."/>
            <person name="Leite T.F."/>
            <person name="Margarido G.R.A."/>
            <person name="Almeida C.A."/>
            <person name="Ferrarezi J.A."/>
            <person name="Labate C.A."/>
        </authorList>
    </citation>
    <scope>NUCLEOTIDE SEQUENCE</scope>
    <source>
        <strain evidence="2">MF-1</strain>
    </source>
</reference>
<dbReference type="EMBL" id="AVOT02067342">
    <property type="protein sequence ID" value="MBW0558908.1"/>
    <property type="molecule type" value="Genomic_DNA"/>
</dbReference>
<feature type="compositionally biased region" description="Polar residues" evidence="1">
    <location>
        <begin position="38"/>
        <end position="52"/>
    </location>
</feature>
<accession>A0A9Q3J9L4</accession>
<evidence type="ECO:0000313" key="3">
    <source>
        <dbReference type="Proteomes" id="UP000765509"/>
    </source>
</evidence>
<evidence type="ECO:0000313" key="2">
    <source>
        <dbReference type="EMBL" id="MBW0558908.1"/>
    </source>
</evidence>